<feature type="transmembrane region" description="Helical" evidence="3">
    <location>
        <begin position="237"/>
        <end position="258"/>
    </location>
</feature>
<dbReference type="InterPro" id="IPR017871">
    <property type="entry name" value="ABC_transporter-like_CS"/>
</dbReference>
<dbReference type="CDD" id="cd03263">
    <property type="entry name" value="ABC_subfamily_A"/>
    <property type="match status" value="1"/>
</dbReference>
<dbReference type="FunFam" id="3.40.50.300:FF:000933">
    <property type="entry name" value="ABC transporter A family member 7"/>
    <property type="match status" value="1"/>
</dbReference>
<keyword evidence="3" id="KW-0812">Transmembrane</keyword>
<dbReference type="Pfam" id="PF00005">
    <property type="entry name" value="ABC_tran"/>
    <property type="match status" value="1"/>
</dbReference>
<dbReference type="EMBL" id="REGN01008276">
    <property type="protein sequence ID" value="RNA03982.1"/>
    <property type="molecule type" value="Genomic_DNA"/>
</dbReference>
<evidence type="ECO:0000256" key="1">
    <source>
        <dbReference type="ARBA" id="ARBA00022741"/>
    </source>
</evidence>
<proteinExistence type="predicted"/>
<evidence type="ECO:0000313" key="6">
    <source>
        <dbReference type="Proteomes" id="UP000276133"/>
    </source>
</evidence>
<dbReference type="GO" id="GO:0016020">
    <property type="term" value="C:membrane"/>
    <property type="evidence" value="ECO:0007669"/>
    <property type="project" value="InterPro"/>
</dbReference>
<dbReference type="Gene3D" id="3.40.50.300">
    <property type="entry name" value="P-loop containing nucleotide triphosphate hydrolases"/>
    <property type="match status" value="1"/>
</dbReference>
<dbReference type="InterPro" id="IPR003593">
    <property type="entry name" value="AAA+_ATPase"/>
</dbReference>
<keyword evidence="1" id="KW-0547">Nucleotide-binding</keyword>
<keyword evidence="2 5" id="KW-0067">ATP-binding</keyword>
<dbReference type="PROSITE" id="PS50893">
    <property type="entry name" value="ABC_TRANSPORTER_2"/>
    <property type="match status" value="1"/>
</dbReference>
<accession>A0A3M7PXQ4</accession>
<dbReference type="GO" id="GO:0140359">
    <property type="term" value="F:ABC-type transporter activity"/>
    <property type="evidence" value="ECO:0007669"/>
    <property type="project" value="InterPro"/>
</dbReference>
<comment type="caution">
    <text evidence="5">The sequence shown here is derived from an EMBL/GenBank/DDBJ whole genome shotgun (WGS) entry which is preliminary data.</text>
</comment>
<evidence type="ECO:0000259" key="4">
    <source>
        <dbReference type="PROSITE" id="PS50893"/>
    </source>
</evidence>
<dbReference type="GO" id="GO:0016887">
    <property type="term" value="F:ATP hydrolysis activity"/>
    <property type="evidence" value="ECO:0007669"/>
    <property type="project" value="InterPro"/>
</dbReference>
<dbReference type="SMART" id="SM00382">
    <property type="entry name" value="AAA"/>
    <property type="match status" value="1"/>
</dbReference>
<protein>
    <submittedName>
        <fullName evidence="5">ATP-binding cassette sub-family A member 3</fullName>
        <ecNumber evidence="5">3.6.1.15</ecNumber>
        <ecNumber evidence="5">3.6.1.3</ecNumber>
    </submittedName>
</protein>
<dbReference type="InterPro" id="IPR026082">
    <property type="entry name" value="ABCA"/>
</dbReference>
<dbReference type="PROSITE" id="PS00211">
    <property type="entry name" value="ABC_TRANSPORTER_1"/>
    <property type="match status" value="1"/>
</dbReference>
<dbReference type="InterPro" id="IPR027417">
    <property type="entry name" value="P-loop_NTPase"/>
</dbReference>
<dbReference type="Proteomes" id="UP000276133">
    <property type="component" value="Unassembled WGS sequence"/>
</dbReference>
<evidence type="ECO:0000256" key="2">
    <source>
        <dbReference type="ARBA" id="ARBA00022840"/>
    </source>
</evidence>
<dbReference type="PANTHER" id="PTHR19229">
    <property type="entry name" value="ATP-BINDING CASSETTE TRANSPORTER SUBFAMILY A ABCA"/>
    <property type="match status" value="1"/>
</dbReference>
<dbReference type="AlphaFoldDB" id="A0A3M7PXQ4"/>
<feature type="transmembrane region" description="Helical" evidence="3">
    <location>
        <begin position="144"/>
        <end position="162"/>
    </location>
</feature>
<sequence length="640" mass="74073">MFFSTHDKLYVLTHLCVILEQIDTLNRYKIDKIFPTKVDYLYNRAPEDFCLDMTYFSIYETFNAFKYSMDIQLIAKMTGIKIQNTNMVKSIPFYCPDFEQDELLSTFSFFPSLLISIAFMFTSVFTTGNIVAEKANKMKEYLKLVVYSFQVVSFTLLLSQFFNKPFNAKVVLLIIWIFSVVNFYDEIPTSVIKYLFAVFPNLGLVFSFQVLFQFERSSKNFHIAQLFENIYEDPLKLGAILISMLAWSILYFPITWYLENILPGDFGLPLPFYFPLTKNYWFPQNLDKNFSKYEAEAESDRPSFEKEPSNLKKTVSINNLSKTFKTFRRSKKAVKNISINFYENQITGLLGHNGAGKTTTTFMLCGMFPPTSGNARMMGLDLRNQMDQIRPILGFCPQVDILLEDFTVEEHLKLVLMIKGFPKSKFIEELERISNFVGLQKDLKKRSKNLSGGMKRRLMVALALIGDSKIIILDEPTSGLDPFNRVKLWELIRRYKNNHTIILTTHFMEEADALSDRIAIMNHGEIKCCGSPIFLKNYYGNEFENLLKKYLSDYQIEIDVAAEICISFPFDKANLLSDFLNDLETDKNKLGVDSYGISSSTIEEVFLKVGKIDHKAEDSNKMNNFVNIDENAFNETLFNF</sequence>
<dbReference type="GO" id="GO:0005319">
    <property type="term" value="F:lipid transporter activity"/>
    <property type="evidence" value="ECO:0007669"/>
    <property type="project" value="TreeGrafter"/>
</dbReference>
<gene>
    <name evidence="5" type="ORF">BpHYR1_017009</name>
</gene>
<dbReference type="InterPro" id="IPR003439">
    <property type="entry name" value="ABC_transporter-like_ATP-bd"/>
</dbReference>
<dbReference type="EC" id="3.6.1.15" evidence="5"/>
<keyword evidence="6" id="KW-1185">Reference proteome</keyword>
<organism evidence="5 6">
    <name type="scientific">Brachionus plicatilis</name>
    <name type="common">Marine rotifer</name>
    <name type="synonym">Brachionus muelleri</name>
    <dbReference type="NCBI Taxonomy" id="10195"/>
    <lineage>
        <taxon>Eukaryota</taxon>
        <taxon>Metazoa</taxon>
        <taxon>Spiralia</taxon>
        <taxon>Gnathifera</taxon>
        <taxon>Rotifera</taxon>
        <taxon>Eurotatoria</taxon>
        <taxon>Monogononta</taxon>
        <taxon>Pseudotrocha</taxon>
        <taxon>Ploima</taxon>
        <taxon>Brachionidae</taxon>
        <taxon>Brachionus</taxon>
    </lineage>
</organism>
<keyword evidence="5" id="KW-0378">Hydrolase</keyword>
<feature type="transmembrane region" description="Helical" evidence="3">
    <location>
        <begin position="191"/>
        <end position="212"/>
    </location>
</feature>
<dbReference type="OrthoDB" id="10255969at2759"/>
<evidence type="ECO:0000256" key="3">
    <source>
        <dbReference type="SAM" id="Phobius"/>
    </source>
</evidence>
<dbReference type="GO" id="GO:0005524">
    <property type="term" value="F:ATP binding"/>
    <property type="evidence" value="ECO:0007669"/>
    <property type="project" value="UniProtKB-KW"/>
</dbReference>
<dbReference type="EC" id="3.6.1.3" evidence="5"/>
<keyword evidence="3" id="KW-1133">Transmembrane helix</keyword>
<dbReference type="SUPFAM" id="SSF52540">
    <property type="entry name" value="P-loop containing nucleoside triphosphate hydrolases"/>
    <property type="match status" value="1"/>
</dbReference>
<reference evidence="5 6" key="1">
    <citation type="journal article" date="2018" name="Sci. Rep.">
        <title>Genomic signatures of local adaptation to the degree of environmental predictability in rotifers.</title>
        <authorList>
            <person name="Franch-Gras L."/>
            <person name="Hahn C."/>
            <person name="Garcia-Roger E.M."/>
            <person name="Carmona M.J."/>
            <person name="Serra M."/>
            <person name="Gomez A."/>
        </authorList>
    </citation>
    <scope>NUCLEOTIDE SEQUENCE [LARGE SCALE GENOMIC DNA]</scope>
    <source>
        <strain evidence="5">HYR1</strain>
    </source>
</reference>
<feature type="domain" description="ABC transporter" evidence="4">
    <location>
        <begin position="315"/>
        <end position="548"/>
    </location>
</feature>
<dbReference type="STRING" id="10195.A0A3M7PXQ4"/>
<evidence type="ECO:0000313" key="5">
    <source>
        <dbReference type="EMBL" id="RNA03982.1"/>
    </source>
</evidence>
<name>A0A3M7PXQ4_BRAPC</name>
<keyword evidence="3" id="KW-0472">Membrane</keyword>
<feature type="transmembrane region" description="Helical" evidence="3">
    <location>
        <begin position="109"/>
        <end position="132"/>
    </location>
</feature>